<reference evidence="2" key="2">
    <citation type="submission" date="2020-11" db="EMBL/GenBank/DDBJ databases">
        <authorList>
            <consortium name="DOE Joint Genome Institute"/>
            <person name="Kuo A."/>
            <person name="Miyauchi S."/>
            <person name="Kiss E."/>
            <person name="Drula E."/>
            <person name="Kohler A."/>
            <person name="Sanchez-Garcia M."/>
            <person name="Andreopoulos B."/>
            <person name="Barry K.W."/>
            <person name="Bonito G."/>
            <person name="Buee M."/>
            <person name="Carver A."/>
            <person name="Chen C."/>
            <person name="Cichocki N."/>
            <person name="Clum A."/>
            <person name="Culley D."/>
            <person name="Crous P.W."/>
            <person name="Fauchery L."/>
            <person name="Girlanda M."/>
            <person name="Hayes R."/>
            <person name="Keri Z."/>
            <person name="Labutti K."/>
            <person name="Lipzen A."/>
            <person name="Lombard V."/>
            <person name="Magnuson J."/>
            <person name="Maillard F."/>
            <person name="Morin E."/>
            <person name="Murat C."/>
            <person name="Nolan M."/>
            <person name="Ohm R."/>
            <person name="Pangilinan J."/>
            <person name="Pereira M."/>
            <person name="Perotto S."/>
            <person name="Peter M."/>
            <person name="Riley R."/>
            <person name="Sitrit Y."/>
            <person name="Stielow B."/>
            <person name="Szollosi G."/>
            <person name="Zifcakova L."/>
            <person name="Stursova M."/>
            <person name="Spatafora J.W."/>
            <person name="Tedersoo L."/>
            <person name="Vaario L.-M."/>
            <person name="Yamada A."/>
            <person name="Yan M."/>
            <person name="Wang P."/>
            <person name="Xu J."/>
            <person name="Bruns T."/>
            <person name="Baldrian P."/>
            <person name="Vilgalys R."/>
            <person name="Henrissat B."/>
            <person name="Grigoriev I.V."/>
            <person name="Hibbett D."/>
            <person name="Nagy L.G."/>
            <person name="Martin F.M."/>
        </authorList>
    </citation>
    <scope>NUCLEOTIDE SEQUENCE</scope>
    <source>
        <strain evidence="2">UH-Tt-Lm1</strain>
    </source>
</reference>
<dbReference type="SMART" id="SM00225">
    <property type="entry name" value="BTB"/>
    <property type="match status" value="1"/>
</dbReference>
<dbReference type="OrthoDB" id="2799068at2759"/>
<dbReference type="SUPFAM" id="SSF54695">
    <property type="entry name" value="POZ domain"/>
    <property type="match status" value="1"/>
</dbReference>
<dbReference type="Gene3D" id="3.30.710.10">
    <property type="entry name" value="Potassium Channel Kv1.1, Chain A"/>
    <property type="match status" value="1"/>
</dbReference>
<evidence type="ECO:0000259" key="1">
    <source>
        <dbReference type="SMART" id="SM00225"/>
    </source>
</evidence>
<accession>A0A9P6HJR4</accession>
<sequence length="347" mass="39070">MASLEIPTHDMPSLVTPTCLIRSQDVWYDDGNVIIQTGNIVFKVFRGILASNSTVFADMFSVPQPTNAAGPDAYDSCPLVQIYDTPEDTRHFLKAIHDAGYYDVRTTSKFSVVAGILRLSTKYQVPYLRKRAISHLTTMFPSSLQDFQENRNSSPYAAKLGHYTGLAMEVVNLARECRLPMLLPISMYYCAVMRLEHILDGVTVANDDGTVTRKIDLDWPEKRVIILGKRALNFRARTNLFGFLLTSATPAPSLPTNPSGSGCAIPQRCETGKLKWLRQMEPLLSGDKCGPLHMQFDWARYSDDVCPYCVLEGKNKYREGLKKSWEELPSVFELEPWDILKAESLDQ</sequence>
<dbReference type="InterPro" id="IPR000210">
    <property type="entry name" value="BTB/POZ_dom"/>
</dbReference>
<dbReference type="InterPro" id="IPR011333">
    <property type="entry name" value="SKP1/BTB/POZ_sf"/>
</dbReference>
<dbReference type="EMBL" id="WIUZ02000004">
    <property type="protein sequence ID" value="KAF9788425.1"/>
    <property type="molecule type" value="Genomic_DNA"/>
</dbReference>
<dbReference type="CDD" id="cd18186">
    <property type="entry name" value="BTB_POZ_ZBTB_KLHL-like"/>
    <property type="match status" value="1"/>
</dbReference>
<dbReference type="AlphaFoldDB" id="A0A9P6HJR4"/>
<dbReference type="Proteomes" id="UP000736335">
    <property type="component" value="Unassembled WGS sequence"/>
</dbReference>
<comment type="caution">
    <text evidence="2">The sequence shown here is derived from an EMBL/GenBank/DDBJ whole genome shotgun (WGS) entry which is preliminary data.</text>
</comment>
<keyword evidence="3" id="KW-1185">Reference proteome</keyword>
<feature type="domain" description="BTB" evidence="1">
    <location>
        <begin position="31"/>
        <end position="140"/>
    </location>
</feature>
<evidence type="ECO:0000313" key="2">
    <source>
        <dbReference type="EMBL" id="KAF9788425.1"/>
    </source>
</evidence>
<organism evidence="2 3">
    <name type="scientific">Thelephora terrestris</name>
    <dbReference type="NCBI Taxonomy" id="56493"/>
    <lineage>
        <taxon>Eukaryota</taxon>
        <taxon>Fungi</taxon>
        <taxon>Dikarya</taxon>
        <taxon>Basidiomycota</taxon>
        <taxon>Agaricomycotina</taxon>
        <taxon>Agaricomycetes</taxon>
        <taxon>Thelephorales</taxon>
        <taxon>Thelephoraceae</taxon>
        <taxon>Thelephora</taxon>
    </lineage>
</organism>
<proteinExistence type="predicted"/>
<gene>
    <name evidence="2" type="ORF">BJ322DRAFT_1048784</name>
</gene>
<protein>
    <recommendedName>
        <fullName evidence="1">BTB domain-containing protein</fullName>
    </recommendedName>
</protein>
<evidence type="ECO:0000313" key="3">
    <source>
        <dbReference type="Proteomes" id="UP000736335"/>
    </source>
</evidence>
<name>A0A9P6HJR4_9AGAM</name>
<reference evidence="2" key="1">
    <citation type="journal article" date="2020" name="Nat. Commun.">
        <title>Large-scale genome sequencing of mycorrhizal fungi provides insights into the early evolution of symbiotic traits.</title>
        <authorList>
            <person name="Miyauchi S."/>
            <person name="Kiss E."/>
            <person name="Kuo A."/>
            <person name="Drula E."/>
            <person name="Kohler A."/>
            <person name="Sanchez-Garcia M."/>
            <person name="Morin E."/>
            <person name="Andreopoulos B."/>
            <person name="Barry K.W."/>
            <person name="Bonito G."/>
            <person name="Buee M."/>
            <person name="Carver A."/>
            <person name="Chen C."/>
            <person name="Cichocki N."/>
            <person name="Clum A."/>
            <person name="Culley D."/>
            <person name="Crous P.W."/>
            <person name="Fauchery L."/>
            <person name="Girlanda M."/>
            <person name="Hayes R.D."/>
            <person name="Keri Z."/>
            <person name="LaButti K."/>
            <person name="Lipzen A."/>
            <person name="Lombard V."/>
            <person name="Magnuson J."/>
            <person name="Maillard F."/>
            <person name="Murat C."/>
            <person name="Nolan M."/>
            <person name="Ohm R.A."/>
            <person name="Pangilinan J."/>
            <person name="Pereira M.F."/>
            <person name="Perotto S."/>
            <person name="Peter M."/>
            <person name="Pfister S."/>
            <person name="Riley R."/>
            <person name="Sitrit Y."/>
            <person name="Stielow J.B."/>
            <person name="Szollosi G."/>
            <person name="Zifcakova L."/>
            <person name="Stursova M."/>
            <person name="Spatafora J.W."/>
            <person name="Tedersoo L."/>
            <person name="Vaario L.M."/>
            <person name="Yamada A."/>
            <person name="Yan M."/>
            <person name="Wang P."/>
            <person name="Xu J."/>
            <person name="Bruns T."/>
            <person name="Baldrian P."/>
            <person name="Vilgalys R."/>
            <person name="Dunand C."/>
            <person name="Henrissat B."/>
            <person name="Grigoriev I.V."/>
            <person name="Hibbett D."/>
            <person name="Nagy L.G."/>
            <person name="Martin F.M."/>
        </authorList>
    </citation>
    <scope>NUCLEOTIDE SEQUENCE</scope>
    <source>
        <strain evidence="2">UH-Tt-Lm1</strain>
    </source>
</reference>